<dbReference type="AlphaFoldDB" id="A0A261XVB3"/>
<dbReference type="GO" id="GO:0046872">
    <property type="term" value="F:metal ion binding"/>
    <property type="evidence" value="ECO:0007669"/>
    <property type="project" value="UniProtKB-KW"/>
</dbReference>
<evidence type="ECO:0000259" key="5">
    <source>
        <dbReference type="PROSITE" id="PS51677"/>
    </source>
</evidence>
<dbReference type="PROSITE" id="PS51677">
    <property type="entry name" value="NODB"/>
    <property type="match status" value="1"/>
</dbReference>
<accession>A0A261XVB3</accession>
<dbReference type="Proteomes" id="UP000242875">
    <property type="component" value="Unassembled WGS sequence"/>
</dbReference>
<protein>
    <recommendedName>
        <fullName evidence="5">NodB homology domain-containing protein</fullName>
    </recommendedName>
</protein>
<sequence length="424" mass="45365">MKVQYFSLLAFAALAAGSPVQSASSSQSKAAQTTSNVATTTKATSKDTPGPTQVKAASTPAAVKPSAATAPVGSDIYGADTSGFALTPQAQPEQLTLKCPGGCTWPALDVPPKPKPEWMALIANASIPDIPVVKMDANGNPINPGYSLTNDPYCSWSYTHCLADGDIAACPAGVWGLTYDDGPQPPGPALYNFLQQQQQHATLFIIGSRALEYPSALKKAYANGHQIALHTWSHPWLTTMTNEQIVGEMMWNAEVVNAITGITPLYMRPPHGDVDNRVRAIMKALGFKVILWQYDSQDWMAGVPGNGFQPDWISGNITQWAATKDPNSGPIVLEHELSNISVAQAMKSYNIVKQDGWKIQPIADCLGDKYYYKEQVNGSLPVSAAAANVSASASASTSGAYQLLPYKHSLAIALFTFLIFARFL</sequence>
<evidence type="ECO:0000256" key="1">
    <source>
        <dbReference type="ARBA" id="ARBA00022723"/>
    </source>
</evidence>
<dbReference type="SUPFAM" id="SSF88713">
    <property type="entry name" value="Glycoside hydrolase/deacetylase"/>
    <property type="match status" value="1"/>
</dbReference>
<keyword evidence="1" id="KW-0479">Metal-binding</keyword>
<dbReference type="OrthoDB" id="407355at2759"/>
<feature type="region of interest" description="Disordered" evidence="3">
    <location>
        <begin position="25"/>
        <end position="66"/>
    </location>
</feature>
<comment type="caution">
    <text evidence="6">The sequence shown here is derived from an EMBL/GenBank/DDBJ whole genome shotgun (WGS) entry which is preliminary data.</text>
</comment>
<evidence type="ECO:0000313" key="7">
    <source>
        <dbReference type="Proteomes" id="UP000242875"/>
    </source>
</evidence>
<dbReference type="GO" id="GO:0005975">
    <property type="term" value="P:carbohydrate metabolic process"/>
    <property type="evidence" value="ECO:0007669"/>
    <property type="project" value="InterPro"/>
</dbReference>
<keyword evidence="2" id="KW-0378">Hydrolase</keyword>
<dbReference type="GO" id="GO:0009272">
    <property type="term" value="P:fungal-type cell wall biogenesis"/>
    <property type="evidence" value="ECO:0007669"/>
    <property type="project" value="UniProtKB-ARBA"/>
</dbReference>
<dbReference type="GO" id="GO:0016020">
    <property type="term" value="C:membrane"/>
    <property type="evidence" value="ECO:0007669"/>
    <property type="project" value="TreeGrafter"/>
</dbReference>
<keyword evidence="4" id="KW-0732">Signal</keyword>
<dbReference type="EMBL" id="MVBO01000167">
    <property type="protein sequence ID" value="OZJ02292.1"/>
    <property type="molecule type" value="Genomic_DNA"/>
</dbReference>
<organism evidence="6 7">
    <name type="scientific">Bifiguratus adelaidae</name>
    <dbReference type="NCBI Taxonomy" id="1938954"/>
    <lineage>
        <taxon>Eukaryota</taxon>
        <taxon>Fungi</taxon>
        <taxon>Fungi incertae sedis</taxon>
        <taxon>Mucoromycota</taxon>
        <taxon>Mucoromycotina</taxon>
        <taxon>Endogonomycetes</taxon>
        <taxon>Endogonales</taxon>
        <taxon>Endogonales incertae sedis</taxon>
        <taxon>Bifiguratus</taxon>
    </lineage>
</organism>
<feature type="chain" id="PRO_5012401914" description="NodB homology domain-containing protein" evidence="4">
    <location>
        <begin position="18"/>
        <end position="424"/>
    </location>
</feature>
<evidence type="ECO:0000313" key="6">
    <source>
        <dbReference type="EMBL" id="OZJ02292.1"/>
    </source>
</evidence>
<feature type="signal peptide" evidence="4">
    <location>
        <begin position="1"/>
        <end position="17"/>
    </location>
</feature>
<feature type="compositionally biased region" description="Low complexity" evidence="3">
    <location>
        <begin position="25"/>
        <end position="43"/>
    </location>
</feature>
<dbReference type="PANTHER" id="PTHR10587:SF133">
    <property type="entry name" value="CHITIN DEACETYLASE 1-RELATED"/>
    <property type="match status" value="1"/>
</dbReference>
<keyword evidence="7" id="KW-1185">Reference proteome</keyword>
<proteinExistence type="predicted"/>
<evidence type="ECO:0000256" key="4">
    <source>
        <dbReference type="SAM" id="SignalP"/>
    </source>
</evidence>
<gene>
    <name evidence="6" type="ORF">BZG36_05348</name>
</gene>
<feature type="domain" description="NodB homology" evidence="5">
    <location>
        <begin position="173"/>
        <end position="360"/>
    </location>
</feature>
<evidence type="ECO:0000256" key="2">
    <source>
        <dbReference type="ARBA" id="ARBA00022801"/>
    </source>
</evidence>
<dbReference type="Pfam" id="PF01522">
    <property type="entry name" value="Polysacc_deac_1"/>
    <property type="match status" value="1"/>
</dbReference>
<name>A0A261XVB3_9FUNG</name>
<dbReference type="GO" id="GO:0004099">
    <property type="term" value="F:chitin deacetylase activity"/>
    <property type="evidence" value="ECO:0007669"/>
    <property type="project" value="UniProtKB-ARBA"/>
</dbReference>
<dbReference type="InterPro" id="IPR002509">
    <property type="entry name" value="NODB_dom"/>
</dbReference>
<dbReference type="Gene3D" id="3.20.20.370">
    <property type="entry name" value="Glycoside hydrolase/deacetylase"/>
    <property type="match status" value="1"/>
</dbReference>
<dbReference type="PANTHER" id="PTHR10587">
    <property type="entry name" value="GLYCOSYL TRANSFERASE-RELATED"/>
    <property type="match status" value="1"/>
</dbReference>
<dbReference type="InterPro" id="IPR011330">
    <property type="entry name" value="Glyco_hydro/deAcase_b/a-brl"/>
</dbReference>
<reference evidence="6 7" key="1">
    <citation type="journal article" date="2017" name="Mycologia">
        <title>Bifiguratus adelaidae, gen. et sp. nov., a new member of Mucoromycotina in endophytic and soil-dwelling habitats.</title>
        <authorList>
            <person name="Torres-Cruz T.J."/>
            <person name="Billingsley Tobias T.L."/>
            <person name="Almatruk M."/>
            <person name="Hesse C."/>
            <person name="Kuske C.R."/>
            <person name="Desiro A."/>
            <person name="Benucci G.M."/>
            <person name="Bonito G."/>
            <person name="Stajich J.E."/>
            <person name="Dunlap C."/>
            <person name="Arnold A.E."/>
            <person name="Porras-Alfaro A."/>
        </authorList>
    </citation>
    <scope>NUCLEOTIDE SEQUENCE [LARGE SCALE GENOMIC DNA]</scope>
    <source>
        <strain evidence="6 7">AZ0501</strain>
    </source>
</reference>
<dbReference type="InterPro" id="IPR050248">
    <property type="entry name" value="Polysacc_deacetylase_ArnD"/>
</dbReference>
<evidence type="ECO:0000256" key="3">
    <source>
        <dbReference type="SAM" id="MobiDB-lite"/>
    </source>
</evidence>